<gene>
    <name evidence="11" type="primary">nadD</name>
    <name evidence="14" type="ORF">CHU93_12295</name>
</gene>
<proteinExistence type="inferred from homology"/>
<dbReference type="AlphaFoldDB" id="A0A255YAD2"/>
<feature type="region of interest" description="Disordered" evidence="12">
    <location>
        <begin position="177"/>
        <end position="196"/>
    </location>
</feature>
<evidence type="ECO:0000256" key="10">
    <source>
        <dbReference type="ARBA" id="ARBA00048721"/>
    </source>
</evidence>
<dbReference type="CDD" id="cd02165">
    <property type="entry name" value="NMNAT"/>
    <property type="match status" value="1"/>
</dbReference>
<dbReference type="EC" id="2.7.7.18" evidence="11"/>
<comment type="pathway">
    <text evidence="2 11">Cofactor biosynthesis; NAD(+) biosynthesis; deamido-NAD(+) from nicotinate D-ribonucleotide: step 1/1.</text>
</comment>
<comment type="similarity">
    <text evidence="3 11">Belongs to the NadD family.</text>
</comment>
<feature type="domain" description="Cytidyltransferase-like" evidence="13">
    <location>
        <begin position="6"/>
        <end position="180"/>
    </location>
</feature>
<accession>A0A255YAD2</accession>
<evidence type="ECO:0000256" key="3">
    <source>
        <dbReference type="ARBA" id="ARBA00009014"/>
    </source>
</evidence>
<reference evidence="14 15" key="1">
    <citation type="submission" date="2017-07" db="EMBL/GenBank/DDBJ databases">
        <title>Sandarakinorhabdus cyanobacteriorum sp. nov., a novel bacterium isolated from cyanobacterial aggregates in a eutrophic lake.</title>
        <authorList>
            <person name="Cai H."/>
        </authorList>
    </citation>
    <scope>NUCLEOTIDE SEQUENCE [LARGE SCALE GENOMIC DNA]</scope>
    <source>
        <strain evidence="14 15">TH057</strain>
    </source>
</reference>
<dbReference type="InterPro" id="IPR005248">
    <property type="entry name" value="NadD/NMNAT"/>
</dbReference>
<keyword evidence="5 11" id="KW-0808">Transferase</keyword>
<organism evidence="14 15">
    <name type="scientific">Sandarakinorhabdus cyanobacteriorum</name>
    <dbReference type="NCBI Taxonomy" id="1981098"/>
    <lineage>
        <taxon>Bacteria</taxon>
        <taxon>Pseudomonadati</taxon>
        <taxon>Pseudomonadota</taxon>
        <taxon>Alphaproteobacteria</taxon>
        <taxon>Sphingomonadales</taxon>
        <taxon>Sphingosinicellaceae</taxon>
        <taxon>Sandarakinorhabdus</taxon>
    </lineage>
</organism>
<keyword evidence="9 11" id="KW-0520">NAD</keyword>
<evidence type="ECO:0000256" key="11">
    <source>
        <dbReference type="HAMAP-Rule" id="MF_00244"/>
    </source>
</evidence>
<dbReference type="EMBL" id="NOXT01000119">
    <property type="protein sequence ID" value="OYQ26169.1"/>
    <property type="molecule type" value="Genomic_DNA"/>
</dbReference>
<dbReference type="GO" id="GO:0004515">
    <property type="term" value="F:nicotinate-nucleotide adenylyltransferase activity"/>
    <property type="evidence" value="ECO:0007669"/>
    <property type="project" value="UniProtKB-UniRule"/>
</dbReference>
<dbReference type="HAMAP" id="MF_00244">
    <property type="entry name" value="NaMN_adenylyltr"/>
    <property type="match status" value="1"/>
</dbReference>
<sequence>MARIGLLGGSFNPAHGAHRHISLVALAQLQLDQVWWLVSPLNPLKSAAGMAALPLRVARARAVARHPRIRVSALEAALGTRFAVDTVAALKRRFPQHDFVWIGGGDIVAELHRWRRWRAFLRAVPLAVVPRPGVSLRAAPALKWAGWSPVAPRRWTDAPRPAIMRLHSRLRPESATAIRAADPGWATNQGPTLDRN</sequence>
<comment type="function">
    <text evidence="1 11">Catalyzes the reversible adenylation of nicotinate mononucleotide (NaMN) to nicotinic acid adenine dinucleotide (NaAD).</text>
</comment>
<evidence type="ECO:0000256" key="1">
    <source>
        <dbReference type="ARBA" id="ARBA00002324"/>
    </source>
</evidence>
<dbReference type="PANTHER" id="PTHR39321">
    <property type="entry name" value="NICOTINATE-NUCLEOTIDE ADENYLYLTRANSFERASE-RELATED"/>
    <property type="match status" value="1"/>
</dbReference>
<dbReference type="InterPro" id="IPR014729">
    <property type="entry name" value="Rossmann-like_a/b/a_fold"/>
</dbReference>
<keyword evidence="15" id="KW-1185">Reference proteome</keyword>
<evidence type="ECO:0000256" key="2">
    <source>
        <dbReference type="ARBA" id="ARBA00005019"/>
    </source>
</evidence>
<keyword evidence="7 11" id="KW-0547">Nucleotide-binding</keyword>
<dbReference type="OrthoDB" id="5295945at2"/>
<dbReference type="UniPathway" id="UPA00253">
    <property type="reaction ID" value="UER00332"/>
</dbReference>
<evidence type="ECO:0000256" key="5">
    <source>
        <dbReference type="ARBA" id="ARBA00022679"/>
    </source>
</evidence>
<protein>
    <recommendedName>
        <fullName evidence="11">Probable nicotinate-nucleotide adenylyltransferase</fullName>
        <ecNumber evidence="11">2.7.7.18</ecNumber>
    </recommendedName>
    <alternativeName>
        <fullName evidence="11">Deamido-NAD(+) diphosphorylase</fullName>
    </alternativeName>
    <alternativeName>
        <fullName evidence="11">Deamido-NAD(+) pyrophosphorylase</fullName>
    </alternativeName>
    <alternativeName>
        <fullName evidence="11">Nicotinate mononucleotide adenylyltransferase</fullName>
        <shortName evidence="11">NaMN adenylyltransferase</shortName>
    </alternativeName>
</protein>
<dbReference type="InterPro" id="IPR004821">
    <property type="entry name" value="Cyt_trans-like"/>
</dbReference>
<evidence type="ECO:0000256" key="6">
    <source>
        <dbReference type="ARBA" id="ARBA00022695"/>
    </source>
</evidence>
<evidence type="ECO:0000256" key="7">
    <source>
        <dbReference type="ARBA" id="ARBA00022741"/>
    </source>
</evidence>
<dbReference type="GO" id="GO:0005524">
    <property type="term" value="F:ATP binding"/>
    <property type="evidence" value="ECO:0007669"/>
    <property type="project" value="UniProtKB-KW"/>
</dbReference>
<keyword evidence="8 11" id="KW-0067">ATP-binding</keyword>
<dbReference type="GO" id="GO:0009435">
    <property type="term" value="P:NAD+ biosynthetic process"/>
    <property type="evidence" value="ECO:0007669"/>
    <property type="project" value="UniProtKB-UniRule"/>
</dbReference>
<keyword evidence="6 11" id="KW-0548">Nucleotidyltransferase</keyword>
<dbReference type="Gene3D" id="3.40.50.620">
    <property type="entry name" value="HUPs"/>
    <property type="match status" value="1"/>
</dbReference>
<dbReference type="PANTHER" id="PTHR39321:SF3">
    <property type="entry name" value="PHOSPHOPANTETHEINE ADENYLYLTRANSFERASE"/>
    <property type="match status" value="1"/>
</dbReference>
<evidence type="ECO:0000313" key="14">
    <source>
        <dbReference type="EMBL" id="OYQ26169.1"/>
    </source>
</evidence>
<comment type="catalytic activity">
    <reaction evidence="10 11">
        <text>nicotinate beta-D-ribonucleotide + ATP + H(+) = deamido-NAD(+) + diphosphate</text>
        <dbReference type="Rhea" id="RHEA:22860"/>
        <dbReference type="ChEBI" id="CHEBI:15378"/>
        <dbReference type="ChEBI" id="CHEBI:30616"/>
        <dbReference type="ChEBI" id="CHEBI:33019"/>
        <dbReference type="ChEBI" id="CHEBI:57502"/>
        <dbReference type="ChEBI" id="CHEBI:58437"/>
        <dbReference type="EC" id="2.7.7.18"/>
    </reaction>
</comment>
<dbReference type="Pfam" id="PF01467">
    <property type="entry name" value="CTP_transf_like"/>
    <property type="match status" value="1"/>
</dbReference>
<evidence type="ECO:0000256" key="12">
    <source>
        <dbReference type="SAM" id="MobiDB-lite"/>
    </source>
</evidence>
<evidence type="ECO:0000256" key="9">
    <source>
        <dbReference type="ARBA" id="ARBA00023027"/>
    </source>
</evidence>
<evidence type="ECO:0000256" key="4">
    <source>
        <dbReference type="ARBA" id="ARBA00022642"/>
    </source>
</evidence>
<feature type="compositionally biased region" description="Polar residues" evidence="12">
    <location>
        <begin position="186"/>
        <end position="196"/>
    </location>
</feature>
<keyword evidence="4 11" id="KW-0662">Pyridine nucleotide biosynthesis</keyword>
<comment type="caution">
    <text evidence="14">The sequence shown here is derived from an EMBL/GenBank/DDBJ whole genome shotgun (WGS) entry which is preliminary data.</text>
</comment>
<evidence type="ECO:0000256" key="8">
    <source>
        <dbReference type="ARBA" id="ARBA00022840"/>
    </source>
</evidence>
<evidence type="ECO:0000259" key="13">
    <source>
        <dbReference type="Pfam" id="PF01467"/>
    </source>
</evidence>
<dbReference type="Proteomes" id="UP000216991">
    <property type="component" value="Unassembled WGS sequence"/>
</dbReference>
<dbReference type="RefSeq" id="WP_094474456.1">
    <property type="nucleotide sequence ID" value="NZ_NOXT01000119.1"/>
</dbReference>
<evidence type="ECO:0000313" key="15">
    <source>
        <dbReference type="Proteomes" id="UP000216991"/>
    </source>
</evidence>
<name>A0A255YAD2_9SPHN</name>
<dbReference type="SUPFAM" id="SSF52374">
    <property type="entry name" value="Nucleotidylyl transferase"/>
    <property type="match status" value="1"/>
</dbReference>